<dbReference type="Gene3D" id="3.40.50.2300">
    <property type="match status" value="1"/>
</dbReference>
<evidence type="ECO:0000256" key="7">
    <source>
        <dbReference type="ARBA" id="ARBA00022840"/>
    </source>
</evidence>
<evidence type="ECO:0000259" key="11">
    <source>
        <dbReference type="PROSITE" id="PS50109"/>
    </source>
</evidence>
<dbReference type="InParanoid" id="A0A4R6QQS4"/>
<keyword evidence="16" id="KW-1185">Reference proteome</keyword>
<dbReference type="Pfam" id="PF00512">
    <property type="entry name" value="HisKA"/>
    <property type="match status" value="1"/>
</dbReference>
<feature type="modified residue" description="4-aspartylphosphate" evidence="9">
    <location>
        <position position="602"/>
    </location>
</feature>
<dbReference type="GO" id="GO:0005524">
    <property type="term" value="F:ATP binding"/>
    <property type="evidence" value="ECO:0007669"/>
    <property type="project" value="UniProtKB-KW"/>
</dbReference>
<dbReference type="SUPFAM" id="SSF55874">
    <property type="entry name" value="ATPase domain of HSP90 chaperone/DNA topoisomerase II/histidine kinase"/>
    <property type="match status" value="1"/>
</dbReference>
<dbReference type="InterPro" id="IPR000014">
    <property type="entry name" value="PAS"/>
</dbReference>
<keyword evidence="6" id="KW-0418">Kinase</keyword>
<dbReference type="PANTHER" id="PTHR43065:SF46">
    <property type="entry name" value="C4-DICARBOXYLATE TRANSPORT SENSOR PROTEIN DCTB"/>
    <property type="match status" value="1"/>
</dbReference>
<dbReference type="PROSITE" id="PS50113">
    <property type="entry name" value="PAC"/>
    <property type="match status" value="1"/>
</dbReference>
<feature type="domain" description="PAC" evidence="14">
    <location>
        <begin position="103"/>
        <end position="155"/>
    </location>
</feature>
<dbReference type="PROSITE" id="PS50112">
    <property type="entry name" value="PAS"/>
    <property type="match status" value="1"/>
</dbReference>
<feature type="domain" description="Histidine kinase" evidence="11">
    <location>
        <begin position="304"/>
        <end position="528"/>
    </location>
</feature>
<dbReference type="Gene3D" id="1.10.287.130">
    <property type="match status" value="1"/>
</dbReference>
<evidence type="ECO:0000256" key="2">
    <source>
        <dbReference type="ARBA" id="ARBA00012438"/>
    </source>
</evidence>
<dbReference type="PRINTS" id="PR00344">
    <property type="entry name" value="BCTRLSENSOR"/>
</dbReference>
<dbReference type="Gene3D" id="3.30.565.10">
    <property type="entry name" value="Histidine kinase-like ATPase, C-terminal domain"/>
    <property type="match status" value="1"/>
</dbReference>
<proteinExistence type="predicted"/>
<dbReference type="SUPFAM" id="SSF52172">
    <property type="entry name" value="CheY-like"/>
    <property type="match status" value="1"/>
</dbReference>
<dbReference type="CDD" id="cd00130">
    <property type="entry name" value="PAS"/>
    <property type="match status" value="2"/>
</dbReference>
<gene>
    <name evidence="15" type="ORF">DES47_102839</name>
</gene>
<dbReference type="Pfam" id="PF13426">
    <property type="entry name" value="PAS_9"/>
    <property type="match status" value="1"/>
</dbReference>
<name>A0A4R6QQS4_9BURK</name>
<keyword evidence="3 9" id="KW-0597">Phosphoprotein</keyword>
<dbReference type="SMART" id="SM00387">
    <property type="entry name" value="HATPase_c"/>
    <property type="match status" value="1"/>
</dbReference>
<comment type="caution">
    <text evidence="15">The sequence shown here is derived from an EMBL/GenBank/DDBJ whole genome shotgun (WGS) entry which is preliminary data.</text>
</comment>
<dbReference type="Pfam" id="PF08447">
    <property type="entry name" value="PAS_3"/>
    <property type="match status" value="1"/>
</dbReference>
<dbReference type="InterPro" id="IPR003594">
    <property type="entry name" value="HATPase_dom"/>
</dbReference>
<accession>A0A4R6QQS4</accession>
<dbReference type="OrthoDB" id="5389366at2"/>
<keyword evidence="8" id="KW-0902">Two-component regulatory system</keyword>
<dbReference type="SUPFAM" id="SSF47384">
    <property type="entry name" value="Homodimeric domain of signal transducing histidine kinase"/>
    <property type="match status" value="1"/>
</dbReference>
<dbReference type="CDD" id="cd00156">
    <property type="entry name" value="REC"/>
    <property type="match status" value="1"/>
</dbReference>
<evidence type="ECO:0000259" key="13">
    <source>
        <dbReference type="PROSITE" id="PS50112"/>
    </source>
</evidence>
<feature type="region of interest" description="Disordered" evidence="10">
    <location>
        <begin position="1"/>
        <end position="22"/>
    </location>
</feature>
<dbReference type="InterPro" id="IPR001610">
    <property type="entry name" value="PAC"/>
</dbReference>
<dbReference type="PROSITE" id="PS50110">
    <property type="entry name" value="RESPONSE_REGULATORY"/>
    <property type="match status" value="1"/>
</dbReference>
<dbReference type="SMART" id="SM00388">
    <property type="entry name" value="HisKA"/>
    <property type="match status" value="1"/>
</dbReference>
<dbReference type="GO" id="GO:0004420">
    <property type="term" value="F:hydroxymethylglutaryl-CoA reductase (NADPH) activity"/>
    <property type="evidence" value="ECO:0007669"/>
    <property type="project" value="InterPro"/>
</dbReference>
<keyword evidence="5" id="KW-0547">Nucleotide-binding</keyword>
<dbReference type="PANTHER" id="PTHR43065">
    <property type="entry name" value="SENSOR HISTIDINE KINASE"/>
    <property type="match status" value="1"/>
</dbReference>
<dbReference type="RefSeq" id="WP_133700494.1">
    <property type="nucleotide sequence ID" value="NZ_SNXS01000002.1"/>
</dbReference>
<dbReference type="Gene3D" id="3.30.450.20">
    <property type="entry name" value="PAS domain"/>
    <property type="match status" value="2"/>
</dbReference>
<sequence length="671" mass="73075">MNDASGPPSELPDHSSGSANDAGIGLAPEAHLLHIVGRMAHLGAWSLSLPRRELIWGASALRIFEAPEHHAPSVEALLDFVAPVHRDRVAEALQRCIEWGDTLDEQYRALTVTGREVWVHTLAEAVRDEQGHIVRVDGVCKDITEQKLAEVALQESEARFRSLVEGVERVSVQGYDSARRVIFWNKASERLYGYTREEAIGQQLEDLIIPPEMRELVIEGTRQWLEAGVVSVPAEELVLRHKNGSPVPVYSSHTMQRSASGEAQLYCVDVDLSERVQAEALRHQLEGQLREAQKLEAMGTMVGGIAHDFNNVLGAILANVMLAREALPADHLAQSHLGLIAKGGQRARSMVQQILAFSRRQAQELRVVNLQKQVQESLALLQAGLPPQVALGLKQGDPSLCVLADPAQLQQVLMNLCTNAQQALPAGGGRVELSLERVRLRSSPHEPGPDLPDGDYALLTVADNGCGMDAKTRLRIFEPFFTTKPTGQGTGLGLSVVHGIVLAHRGAITVHSVPGAGTRFQIYLPLVDAVADPSSEWGALQAASGQEQGLHIVYVDDDEVLRLTVESLLRRVGYRVTLCSSADQALAEVMVPGAGIALLVTDYNMPGRNGLELAQMLSQLRPLLPVLLSSGYFSDEMHAQALRLGVRGLLHKERLLEELVDKVREVLQTAA</sequence>
<dbReference type="InterPro" id="IPR023076">
    <property type="entry name" value="HMG_CoA_Rdtase_CS"/>
</dbReference>
<dbReference type="Proteomes" id="UP000295361">
    <property type="component" value="Unassembled WGS sequence"/>
</dbReference>
<protein>
    <recommendedName>
        <fullName evidence="2">histidine kinase</fullName>
        <ecNumber evidence="2">2.7.13.3</ecNumber>
    </recommendedName>
</protein>
<comment type="catalytic activity">
    <reaction evidence="1">
        <text>ATP + protein L-histidine = ADP + protein N-phospho-L-histidine.</text>
        <dbReference type="EC" id="2.7.13.3"/>
    </reaction>
</comment>
<dbReference type="CDD" id="cd00082">
    <property type="entry name" value="HisKA"/>
    <property type="match status" value="1"/>
</dbReference>
<evidence type="ECO:0000256" key="9">
    <source>
        <dbReference type="PROSITE-ProRule" id="PRU00169"/>
    </source>
</evidence>
<dbReference type="EMBL" id="SNXS01000002">
    <property type="protein sequence ID" value="TDP73093.1"/>
    <property type="molecule type" value="Genomic_DNA"/>
</dbReference>
<dbReference type="GO" id="GO:0000155">
    <property type="term" value="F:phosphorelay sensor kinase activity"/>
    <property type="evidence" value="ECO:0007669"/>
    <property type="project" value="InterPro"/>
</dbReference>
<keyword evidence="7" id="KW-0067">ATP-binding</keyword>
<dbReference type="InterPro" id="IPR035965">
    <property type="entry name" value="PAS-like_dom_sf"/>
</dbReference>
<dbReference type="SMART" id="SM00448">
    <property type="entry name" value="REC"/>
    <property type="match status" value="1"/>
</dbReference>
<evidence type="ECO:0000256" key="5">
    <source>
        <dbReference type="ARBA" id="ARBA00022741"/>
    </source>
</evidence>
<evidence type="ECO:0000256" key="10">
    <source>
        <dbReference type="SAM" id="MobiDB-lite"/>
    </source>
</evidence>
<feature type="domain" description="Response regulatory" evidence="12">
    <location>
        <begin position="551"/>
        <end position="667"/>
    </location>
</feature>
<dbReference type="SMART" id="SM00086">
    <property type="entry name" value="PAC"/>
    <property type="match status" value="2"/>
</dbReference>
<dbReference type="InterPro" id="IPR013655">
    <property type="entry name" value="PAS_fold_3"/>
</dbReference>
<evidence type="ECO:0000259" key="12">
    <source>
        <dbReference type="PROSITE" id="PS50110"/>
    </source>
</evidence>
<dbReference type="InterPro" id="IPR000700">
    <property type="entry name" value="PAS-assoc_C"/>
</dbReference>
<dbReference type="InterPro" id="IPR011006">
    <property type="entry name" value="CheY-like_superfamily"/>
</dbReference>
<evidence type="ECO:0000313" key="16">
    <source>
        <dbReference type="Proteomes" id="UP000295361"/>
    </source>
</evidence>
<evidence type="ECO:0000313" key="15">
    <source>
        <dbReference type="EMBL" id="TDP73093.1"/>
    </source>
</evidence>
<dbReference type="Pfam" id="PF02518">
    <property type="entry name" value="HATPase_c"/>
    <property type="match status" value="1"/>
</dbReference>
<dbReference type="InterPro" id="IPR005467">
    <property type="entry name" value="His_kinase_dom"/>
</dbReference>
<dbReference type="SUPFAM" id="SSF55785">
    <property type="entry name" value="PYP-like sensor domain (PAS domain)"/>
    <property type="match status" value="2"/>
</dbReference>
<dbReference type="AlphaFoldDB" id="A0A4R6QQS4"/>
<dbReference type="PROSITE" id="PS01192">
    <property type="entry name" value="HMG_COA_REDUCTASE_3"/>
    <property type="match status" value="1"/>
</dbReference>
<dbReference type="InterPro" id="IPR036097">
    <property type="entry name" value="HisK_dim/P_sf"/>
</dbReference>
<evidence type="ECO:0000256" key="3">
    <source>
        <dbReference type="ARBA" id="ARBA00022553"/>
    </source>
</evidence>
<feature type="domain" description="PAS" evidence="13">
    <location>
        <begin position="156"/>
        <end position="228"/>
    </location>
</feature>
<keyword evidence="4" id="KW-0808">Transferase</keyword>
<dbReference type="PROSITE" id="PS50109">
    <property type="entry name" value="HIS_KIN"/>
    <property type="match status" value="1"/>
</dbReference>
<evidence type="ECO:0000256" key="4">
    <source>
        <dbReference type="ARBA" id="ARBA00022679"/>
    </source>
</evidence>
<evidence type="ECO:0000256" key="1">
    <source>
        <dbReference type="ARBA" id="ARBA00000085"/>
    </source>
</evidence>
<evidence type="ECO:0000256" key="8">
    <source>
        <dbReference type="ARBA" id="ARBA00023012"/>
    </source>
</evidence>
<dbReference type="SMART" id="SM00091">
    <property type="entry name" value="PAS"/>
    <property type="match status" value="2"/>
</dbReference>
<evidence type="ECO:0000256" key="6">
    <source>
        <dbReference type="ARBA" id="ARBA00022777"/>
    </source>
</evidence>
<dbReference type="InterPro" id="IPR036890">
    <property type="entry name" value="HATPase_C_sf"/>
</dbReference>
<organism evidence="15 16">
    <name type="scientific">Roseateles toxinivorans</name>
    <dbReference type="NCBI Taxonomy" id="270368"/>
    <lineage>
        <taxon>Bacteria</taxon>
        <taxon>Pseudomonadati</taxon>
        <taxon>Pseudomonadota</taxon>
        <taxon>Betaproteobacteria</taxon>
        <taxon>Burkholderiales</taxon>
        <taxon>Sphaerotilaceae</taxon>
        <taxon>Roseateles</taxon>
    </lineage>
</organism>
<evidence type="ECO:0000259" key="14">
    <source>
        <dbReference type="PROSITE" id="PS50113"/>
    </source>
</evidence>
<dbReference type="NCBIfam" id="TIGR00229">
    <property type="entry name" value="sensory_box"/>
    <property type="match status" value="2"/>
</dbReference>
<dbReference type="EC" id="2.7.13.3" evidence="2"/>
<dbReference type="Gene3D" id="2.10.70.100">
    <property type="match status" value="1"/>
</dbReference>
<reference evidence="15 16" key="1">
    <citation type="submission" date="2019-03" db="EMBL/GenBank/DDBJ databases">
        <title>Genomic Encyclopedia of Type Strains, Phase IV (KMG-IV): sequencing the most valuable type-strain genomes for metagenomic binning, comparative biology and taxonomic classification.</title>
        <authorList>
            <person name="Goeker M."/>
        </authorList>
    </citation>
    <scope>NUCLEOTIDE SEQUENCE [LARGE SCALE GENOMIC DNA]</scope>
    <source>
        <strain evidence="15 16">DSM 16998</strain>
    </source>
</reference>
<dbReference type="InterPro" id="IPR001789">
    <property type="entry name" value="Sig_transdc_resp-reg_receiver"/>
</dbReference>
<dbReference type="InterPro" id="IPR004358">
    <property type="entry name" value="Sig_transdc_His_kin-like_C"/>
</dbReference>
<dbReference type="InterPro" id="IPR003661">
    <property type="entry name" value="HisK_dim/P_dom"/>
</dbReference>
<dbReference type="Pfam" id="PF00072">
    <property type="entry name" value="Response_reg"/>
    <property type="match status" value="1"/>
</dbReference>